<sequence length="132" mass="15437">ENFFAGLITPVNETVWEHLKLLFFPALFYMLWEKSRIGSRYPDLLCKNLLGLWVGMLVIPLGFYMYTFLTGNDYLWADIGLFILAVLVTFGIPYRLRQQRPGICRTAWNYRILLLLVAAFLVLSVYFMRRAG</sequence>
<comment type="caution">
    <text evidence="2">The sequence shown here is derived from an EMBL/GenBank/DDBJ whole genome shotgun (WGS) entry which is preliminary data.</text>
</comment>
<feature type="transmembrane region" description="Helical" evidence="1">
    <location>
        <begin position="108"/>
        <end position="128"/>
    </location>
</feature>
<reference evidence="2" key="2">
    <citation type="submission" date="2021-04" db="EMBL/GenBank/DDBJ databases">
        <authorList>
            <person name="Gilroy R."/>
        </authorList>
    </citation>
    <scope>NUCLEOTIDE SEQUENCE</scope>
    <source>
        <strain evidence="2">1068</strain>
    </source>
</reference>
<feature type="transmembrane region" description="Helical" evidence="1">
    <location>
        <begin position="74"/>
        <end position="96"/>
    </location>
</feature>
<keyword evidence="1" id="KW-1133">Transmembrane helix</keyword>
<proteinExistence type="predicted"/>
<dbReference type="InterPro" id="IPR045407">
    <property type="entry name" value="DUF6512"/>
</dbReference>
<name>A0A9D2FT79_9FIRM</name>
<keyword evidence="1" id="KW-0472">Membrane</keyword>
<feature type="transmembrane region" description="Helical" evidence="1">
    <location>
        <begin position="15"/>
        <end position="32"/>
    </location>
</feature>
<evidence type="ECO:0000256" key="1">
    <source>
        <dbReference type="SAM" id="Phobius"/>
    </source>
</evidence>
<organism evidence="2 3">
    <name type="scientific">Candidatus Blautia pullicola</name>
    <dbReference type="NCBI Taxonomy" id="2838498"/>
    <lineage>
        <taxon>Bacteria</taxon>
        <taxon>Bacillati</taxon>
        <taxon>Bacillota</taxon>
        <taxon>Clostridia</taxon>
        <taxon>Lachnospirales</taxon>
        <taxon>Lachnospiraceae</taxon>
        <taxon>Blautia</taxon>
    </lineage>
</organism>
<feature type="transmembrane region" description="Helical" evidence="1">
    <location>
        <begin position="44"/>
        <end position="68"/>
    </location>
</feature>
<dbReference type="EMBL" id="DXBG01000272">
    <property type="protein sequence ID" value="HIZ66543.1"/>
    <property type="molecule type" value="Genomic_DNA"/>
</dbReference>
<evidence type="ECO:0000313" key="2">
    <source>
        <dbReference type="EMBL" id="HIZ66543.1"/>
    </source>
</evidence>
<dbReference type="Pfam" id="PF20122">
    <property type="entry name" value="DUF6512"/>
    <property type="match status" value="1"/>
</dbReference>
<protein>
    <submittedName>
        <fullName evidence="2">Uncharacterized protein</fullName>
    </submittedName>
</protein>
<evidence type="ECO:0000313" key="3">
    <source>
        <dbReference type="Proteomes" id="UP000824056"/>
    </source>
</evidence>
<gene>
    <name evidence="2" type="ORF">H9809_11715</name>
</gene>
<reference evidence="2" key="1">
    <citation type="journal article" date="2021" name="PeerJ">
        <title>Extensive microbial diversity within the chicken gut microbiome revealed by metagenomics and culture.</title>
        <authorList>
            <person name="Gilroy R."/>
            <person name="Ravi A."/>
            <person name="Getino M."/>
            <person name="Pursley I."/>
            <person name="Horton D.L."/>
            <person name="Alikhan N.F."/>
            <person name="Baker D."/>
            <person name="Gharbi K."/>
            <person name="Hall N."/>
            <person name="Watson M."/>
            <person name="Adriaenssens E.M."/>
            <person name="Foster-Nyarko E."/>
            <person name="Jarju S."/>
            <person name="Secka A."/>
            <person name="Antonio M."/>
            <person name="Oren A."/>
            <person name="Chaudhuri R.R."/>
            <person name="La Ragione R."/>
            <person name="Hildebrand F."/>
            <person name="Pallen M.J."/>
        </authorList>
    </citation>
    <scope>NUCLEOTIDE SEQUENCE</scope>
    <source>
        <strain evidence="2">1068</strain>
    </source>
</reference>
<dbReference type="AlphaFoldDB" id="A0A9D2FT79"/>
<keyword evidence="1" id="KW-0812">Transmembrane</keyword>
<accession>A0A9D2FT79</accession>
<feature type="non-terminal residue" evidence="2">
    <location>
        <position position="1"/>
    </location>
</feature>
<dbReference type="Proteomes" id="UP000824056">
    <property type="component" value="Unassembled WGS sequence"/>
</dbReference>